<keyword evidence="3" id="KW-1003">Cell membrane</keyword>
<dbReference type="InterPro" id="IPR014756">
    <property type="entry name" value="Ig_E-set"/>
</dbReference>
<dbReference type="InterPro" id="IPR001627">
    <property type="entry name" value="Semap_dom"/>
</dbReference>
<dbReference type="SMART" id="SM00429">
    <property type="entry name" value="IPT"/>
    <property type="match status" value="3"/>
</dbReference>
<dbReference type="CDD" id="cd12791">
    <property type="entry name" value="RasGAP_plexin_B3"/>
    <property type="match status" value="1"/>
</dbReference>
<evidence type="ECO:0000256" key="12">
    <source>
        <dbReference type="PROSITE-ProRule" id="PRU00352"/>
    </source>
</evidence>
<dbReference type="Pfam" id="PF24479">
    <property type="entry name" value="PSI_PlexinA-B"/>
    <property type="match status" value="1"/>
</dbReference>
<dbReference type="InterPro" id="IPR036352">
    <property type="entry name" value="Semap_dom_sf"/>
</dbReference>
<keyword evidence="10" id="KW-0675">Receptor</keyword>
<dbReference type="Pfam" id="PF01403">
    <property type="entry name" value="Sema"/>
    <property type="match status" value="1"/>
</dbReference>
<dbReference type="Gene3D" id="1.10.506.10">
    <property type="entry name" value="GTPase Activation - p120gap, domain 1"/>
    <property type="match status" value="2"/>
</dbReference>
<dbReference type="GO" id="GO:0030334">
    <property type="term" value="P:regulation of cell migration"/>
    <property type="evidence" value="ECO:0007669"/>
    <property type="project" value="TreeGrafter"/>
</dbReference>
<dbReference type="Pfam" id="PF24317">
    <property type="entry name" value="PSI_Plexin-B"/>
    <property type="match status" value="1"/>
</dbReference>
<dbReference type="GO" id="GO:0002116">
    <property type="term" value="C:semaphorin receptor complex"/>
    <property type="evidence" value="ECO:0007669"/>
    <property type="project" value="TreeGrafter"/>
</dbReference>
<evidence type="ECO:0000256" key="4">
    <source>
        <dbReference type="ARBA" id="ARBA00022692"/>
    </source>
</evidence>
<feature type="region of interest" description="Disordered" evidence="13">
    <location>
        <begin position="339"/>
        <end position="359"/>
    </location>
</feature>
<dbReference type="InterPro" id="IPR031148">
    <property type="entry name" value="Plexin"/>
</dbReference>
<dbReference type="Pfam" id="PF01833">
    <property type="entry name" value="TIG"/>
    <property type="match status" value="3"/>
</dbReference>
<dbReference type="InterPro" id="IPR013783">
    <property type="entry name" value="Ig-like_fold"/>
</dbReference>
<dbReference type="GO" id="GO:0050772">
    <property type="term" value="P:positive regulation of axonogenesis"/>
    <property type="evidence" value="ECO:0007669"/>
    <property type="project" value="TreeGrafter"/>
</dbReference>
<dbReference type="FunFam" id="2.130.10.10:FF:000270">
    <property type="entry name" value="plexin-B3 isoform X3"/>
    <property type="match status" value="1"/>
</dbReference>
<dbReference type="Pfam" id="PF08337">
    <property type="entry name" value="Plexin_cytopl"/>
    <property type="match status" value="2"/>
</dbReference>
<dbReference type="CDD" id="cd01179">
    <property type="entry name" value="IPT_plexin_repeat2"/>
    <property type="match status" value="1"/>
</dbReference>
<evidence type="ECO:0000256" key="8">
    <source>
        <dbReference type="ARBA" id="ARBA00023136"/>
    </source>
</evidence>
<evidence type="ECO:0000256" key="11">
    <source>
        <dbReference type="ARBA" id="ARBA00023180"/>
    </source>
</evidence>
<keyword evidence="7" id="KW-1133">Transmembrane helix</keyword>
<dbReference type="Gene3D" id="2.60.40.10">
    <property type="entry name" value="Immunoglobulins"/>
    <property type="match status" value="2"/>
</dbReference>
<dbReference type="Pfam" id="PF17960">
    <property type="entry name" value="TIG_plexin"/>
    <property type="match status" value="1"/>
</dbReference>
<dbReference type="CDD" id="cd01180">
    <property type="entry name" value="IPT_plexin_repeat1"/>
    <property type="match status" value="1"/>
</dbReference>
<keyword evidence="8" id="KW-0472">Membrane</keyword>
<evidence type="ECO:0000256" key="5">
    <source>
        <dbReference type="ARBA" id="ARBA00022729"/>
    </source>
</evidence>
<evidence type="ECO:0000256" key="2">
    <source>
        <dbReference type="ARBA" id="ARBA00010297"/>
    </source>
</evidence>
<sequence>MAPWPLFILHLLLLPPLTRTHRFSVPNTRFNHLALAPGQGTLYVGAVNHLFQLSPELKMEAVAVTGPVIDSPDCVPFHDLAECPQAQLTDNANQLLLVSSRAQELVACGQVRQGVCEKRSLGDVAQVLYQAEDPGDGQFVAANIPGVTTVGLVVPLPGRDLLEVARGLLPAKQAAGVPPLTVRQLAGPQPFSSEGLGRLVVGDFSDYNNSYVGAFADAHSAYFVFRRRGAQAQAEYHSYVARVCLGDVNLYSYVEVPLACHGQGLIQAAFLAPDTLLGAFAAGTSQAGAALCAFPLADLDNSMEQARRLCYTTGGQGPSGMEEATVEYGVTSRCVTLPPDSPESYPCGDEHTPSPIAGRQPLEAQPLLRLGQPISAVAALQADGVRIAFLGDTLGQLHKVFLNSSQGQIYHSQQVGPPGSAISPDLLIDNSGDHVYVLTAQQISLSVPWLPTLAMDEYFHCAFGDYDSLAQVEGPHVVCVTPPGDQVPPNPPGSDHVTLPLALMFEDVVMAATTFSFYDCSAVQALEVASPCRTCVGSLWRCHWCPQSSHCVYGEHCPEGEKTVYSAQDVGMTAPDQPRRDAKDNHTHSKEVFCRKYEEEMSQVEVKPDPTLCPQFHPSMSQRELPVPIYVTRVTLYDCAVGHPDCSHCQAANGSLSCLWCGDGQPSCRYGPLCPPDAVEQLCPTPTIDMIEPLTGPPEGGLAITILGSNLGQAFNDVQNAVTVAGRPCSPDPSLYSISARIVCLTSPAPNGTAGPVQVAIKSRPPSISIQHFIYQVCNSPKDPVLLSLSPQWGPMSGGTQLTIHGQHLQTGGNVSAFVGDQPCLIQEPVCPEAIICHTMSQAEPGEAVVLVVFGHVELLTTPLSYTANPQLVAAEPSVSFRGGGRLMGVRGIGLDVLWQPLLSVWLEDEDQVKALGVQGQVVNPRRSCSAPAEDPQACILLEGGLLQCSTLCSVNSSSLLLCHSPAVPDGALPKRVFFALDNMQVDFASASGGQGFLYQPNPRLVPLNHEGLAHPYRLKPGHVLDVEGEGLNLAISKEEVQVHIGDGECLVKTLTLTHLYCEPPLQAPQPTNGSGTLLQFVVQMGNVRLALGPVQYETESMTSTFPVEAQVGLGLGATVLIAAVLLLTLMYRHKSKQALRDYQKVLVQLENLETGVGDQCRKEFTDLMTEMTDLTSDLEASGIPFLDYRTYAERAFFPGYGGCPLKTGLEGPGEEGRRATVCQGLTQLSNLLNSKLFLLTLIHTLEEQPSFSQRDRCHVASLLSLALHSKLEYLTDIMRTLLGDLAAHYVHKNPKLMLRRTETMVEKLLTNWLSICLYAFLKEVAGEPLYMLFRAIKYQVDKGPVDAVTGKAKRTLNDSHLLREDVEFRPLTLMTLVGPGTYGTAGNSEVQRMPVRVLDTDTITQVKEKVLDQVYKGTPFSQRPSVHSLDLEWRSGLAGHLTLSDEDLTSVTQNHWKRLNTLQHYKVPDGATVVLIPQLHNGGTVSQRLGQTGCPFGENTPMLEDGEEGGVRLWDLVKATEEPEGAKVQRSNLRERERERARAKAIPEIYLTRLLSMKGTLQKFVDDTFQAILSVNRPVPIAVKYLFDFLDELAEKHGIEDPETLHIWKTNRSPTPGQTSYVEEWGEEVQGEEATMEGQASSPHLTCTSSLLLRFWVNALKNPQLTFDVRVSDNEDAILAVIAQTFIDSCVISEHKVGRDSPVNKLLYAREIPCYKQMVEKYYADIHQSSPVSYQEMNSTLAELSGNYTSAPHCLEALQELYNHIHRYYDQIISALEEDPVAQKMQLACRLQQIAALMENKVTDL</sequence>
<evidence type="ECO:0000313" key="16">
    <source>
        <dbReference type="EMBL" id="EGV92098.1"/>
    </source>
</evidence>
<accession>G3HSX1</accession>
<evidence type="ECO:0000256" key="10">
    <source>
        <dbReference type="ARBA" id="ARBA00023170"/>
    </source>
</evidence>
<dbReference type="Pfam" id="PF20170">
    <property type="entry name" value="Plexin_RBD"/>
    <property type="match status" value="1"/>
</dbReference>
<dbReference type="STRING" id="10029.G3HSX1"/>
<dbReference type="InterPro" id="IPR008936">
    <property type="entry name" value="Rho_GTPase_activation_prot"/>
</dbReference>
<evidence type="ECO:0000256" key="3">
    <source>
        <dbReference type="ARBA" id="ARBA00022475"/>
    </source>
</evidence>
<dbReference type="InterPro" id="IPR041019">
    <property type="entry name" value="TIG1_plexin"/>
</dbReference>
<dbReference type="PANTHER" id="PTHR22625:SF33">
    <property type="entry name" value="PLEXIN-B3"/>
    <property type="match status" value="1"/>
</dbReference>
<dbReference type="PROSITE" id="PS51004">
    <property type="entry name" value="SEMA"/>
    <property type="match status" value="1"/>
</dbReference>
<comment type="caution">
    <text evidence="12">Lacks conserved residue(s) required for the propagation of feature annotation.</text>
</comment>
<evidence type="ECO:0000256" key="9">
    <source>
        <dbReference type="ARBA" id="ARBA00023157"/>
    </source>
</evidence>
<dbReference type="SUPFAM" id="SSF81296">
    <property type="entry name" value="E set domains"/>
    <property type="match status" value="3"/>
</dbReference>
<feature type="domain" description="Sema" evidence="15">
    <location>
        <begin position="9"/>
        <end position="448"/>
    </location>
</feature>
<keyword evidence="5 14" id="KW-0732">Signal</keyword>
<dbReference type="FunFam" id="1.10.506.10:FF:000010">
    <property type="entry name" value="Plexin B1"/>
    <property type="match status" value="1"/>
</dbReference>
<dbReference type="InterPro" id="IPR002909">
    <property type="entry name" value="IPT_dom"/>
</dbReference>
<dbReference type="InterPro" id="IPR057533">
    <property type="entry name" value="PSI_Plexin-B"/>
</dbReference>
<dbReference type="InParanoid" id="G3HSX1"/>
<evidence type="ECO:0000313" key="17">
    <source>
        <dbReference type="Proteomes" id="UP000001075"/>
    </source>
</evidence>
<dbReference type="EMBL" id="JH000676">
    <property type="protein sequence ID" value="EGV92098.1"/>
    <property type="molecule type" value="Genomic_DNA"/>
</dbReference>
<name>G3HSX1_CRIGR</name>
<dbReference type="Gene3D" id="2.130.10.10">
    <property type="entry name" value="YVTN repeat-like/Quinoprotein amine dehydrogenase"/>
    <property type="match status" value="1"/>
</dbReference>
<gene>
    <name evidence="16" type="ORF">I79_013970</name>
</gene>
<dbReference type="SMART" id="SM00630">
    <property type="entry name" value="Sema"/>
    <property type="match status" value="1"/>
</dbReference>
<comment type="subcellular location">
    <subcellularLocation>
        <location evidence="1">Cell membrane</location>
        <topology evidence="1">Single-pass type I membrane protein</topology>
    </subcellularLocation>
</comment>
<comment type="similarity">
    <text evidence="2">Belongs to the plexin family.</text>
</comment>
<dbReference type="FunFam" id="2.60.40.10:FF:000320">
    <property type="entry name" value="Plexin A1"/>
    <property type="match status" value="1"/>
</dbReference>
<dbReference type="SUPFAM" id="SSF101912">
    <property type="entry name" value="Sema domain"/>
    <property type="match status" value="1"/>
</dbReference>
<feature type="signal peptide" evidence="14">
    <location>
        <begin position="1"/>
        <end position="20"/>
    </location>
</feature>
<dbReference type="Proteomes" id="UP000001075">
    <property type="component" value="Unassembled WGS sequence"/>
</dbReference>
<dbReference type="FunFam" id="2.60.40.10:FF:000203">
    <property type="entry name" value="Plexin B2"/>
    <property type="match status" value="1"/>
</dbReference>
<dbReference type="PANTHER" id="PTHR22625">
    <property type="entry name" value="PLEXIN"/>
    <property type="match status" value="1"/>
</dbReference>
<evidence type="ECO:0000256" key="13">
    <source>
        <dbReference type="SAM" id="MobiDB-lite"/>
    </source>
</evidence>
<keyword evidence="9" id="KW-1015">Disulfide bond</keyword>
<protein>
    <submittedName>
        <fullName evidence="16">Plexin-B3</fullName>
    </submittedName>
</protein>
<organism evidence="16 17">
    <name type="scientific">Cricetulus griseus</name>
    <name type="common">Chinese hamster</name>
    <name type="synonym">Cricetulus barabensis griseus</name>
    <dbReference type="NCBI Taxonomy" id="10029"/>
    <lineage>
        <taxon>Eukaryota</taxon>
        <taxon>Metazoa</taxon>
        <taxon>Chordata</taxon>
        <taxon>Craniata</taxon>
        <taxon>Vertebrata</taxon>
        <taxon>Euteleostomi</taxon>
        <taxon>Mammalia</taxon>
        <taxon>Eutheria</taxon>
        <taxon>Euarchontoglires</taxon>
        <taxon>Glires</taxon>
        <taxon>Rodentia</taxon>
        <taxon>Myomorpha</taxon>
        <taxon>Muroidea</taxon>
        <taxon>Cricetidae</taxon>
        <taxon>Cricetinae</taxon>
        <taxon>Cricetulus</taxon>
    </lineage>
</organism>
<evidence type="ECO:0000259" key="15">
    <source>
        <dbReference type="PROSITE" id="PS51004"/>
    </source>
</evidence>
<proteinExistence type="inferred from homology"/>
<dbReference type="Gene3D" id="3.10.20.90">
    <property type="entry name" value="Phosphatidylinositol 3-kinase Catalytic Subunit, Chain A, domain 1"/>
    <property type="match status" value="1"/>
</dbReference>
<dbReference type="InterPro" id="IPR015943">
    <property type="entry name" value="WD40/YVTN_repeat-like_dom_sf"/>
</dbReference>
<evidence type="ECO:0000256" key="7">
    <source>
        <dbReference type="ARBA" id="ARBA00022989"/>
    </source>
</evidence>
<keyword evidence="11" id="KW-0325">Glycoprotein</keyword>
<dbReference type="InterPro" id="IPR046800">
    <property type="entry name" value="Plexin_RBD"/>
</dbReference>
<dbReference type="FunFam" id="3.10.20.90:FF:000209">
    <property type="entry name" value="Plexin B3"/>
    <property type="match status" value="1"/>
</dbReference>
<dbReference type="GO" id="GO:0008360">
    <property type="term" value="P:regulation of cell shape"/>
    <property type="evidence" value="ECO:0007669"/>
    <property type="project" value="TreeGrafter"/>
</dbReference>
<dbReference type="InterPro" id="IPR016201">
    <property type="entry name" value="PSI"/>
</dbReference>
<dbReference type="FunCoup" id="G3HSX1">
    <property type="interactions" value="16"/>
</dbReference>
<evidence type="ECO:0000256" key="1">
    <source>
        <dbReference type="ARBA" id="ARBA00004251"/>
    </source>
</evidence>
<reference evidence="17" key="1">
    <citation type="journal article" date="2011" name="Nat. Biotechnol.">
        <title>The genomic sequence of the Chinese hamster ovary (CHO)-K1 cell line.</title>
        <authorList>
            <person name="Xu X."/>
            <person name="Nagarajan H."/>
            <person name="Lewis N.E."/>
            <person name="Pan S."/>
            <person name="Cai Z."/>
            <person name="Liu X."/>
            <person name="Chen W."/>
            <person name="Xie M."/>
            <person name="Wang W."/>
            <person name="Hammond S."/>
            <person name="Andersen M.R."/>
            <person name="Neff N."/>
            <person name="Passarelli B."/>
            <person name="Koh W."/>
            <person name="Fan H.C."/>
            <person name="Wang J."/>
            <person name="Gui Y."/>
            <person name="Lee K.H."/>
            <person name="Betenbaugh M.J."/>
            <person name="Quake S.R."/>
            <person name="Famili I."/>
            <person name="Palsson B.O."/>
            <person name="Wang J."/>
        </authorList>
    </citation>
    <scope>NUCLEOTIDE SEQUENCE [LARGE SCALE GENOMIC DNA]</scope>
    <source>
        <strain evidence="17">CHO K1 cell line</strain>
    </source>
</reference>
<dbReference type="GO" id="GO:0007162">
    <property type="term" value="P:negative regulation of cell adhesion"/>
    <property type="evidence" value="ECO:0007669"/>
    <property type="project" value="TreeGrafter"/>
</dbReference>
<dbReference type="GO" id="GO:0005886">
    <property type="term" value="C:plasma membrane"/>
    <property type="evidence" value="ECO:0007669"/>
    <property type="project" value="UniProtKB-SubCell"/>
</dbReference>
<dbReference type="InterPro" id="IPR013548">
    <property type="entry name" value="Plexin_cytoplasmic_RasGAP_dom"/>
</dbReference>
<keyword evidence="6" id="KW-0677">Repeat</keyword>
<dbReference type="eggNOG" id="KOG3610">
    <property type="taxonomic scope" value="Eukaryota"/>
</dbReference>
<dbReference type="GO" id="GO:0017154">
    <property type="term" value="F:semaphorin receptor activity"/>
    <property type="evidence" value="ECO:0007669"/>
    <property type="project" value="InterPro"/>
</dbReference>
<keyword evidence="4" id="KW-0812">Transmembrane</keyword>
<dbReference type="SMART" id="SM00423">
    <property type="entry name" value="PSI"/>
    <property type="match status" value="2"/>
</dbReference>
<feature type="chain" id="PRO_5003444454" evidence="14">
    <location>
        <begin position="21"/>
        <end position="1806"/>
    </location>
</feature>
<evidence type="ECO:0000256" key="6">
    <source>
        <dbReference type="ARBA" id="ARBA00022737"/>
    </source>
</evidence>
<dbReference type="SUPFAM" id="SSF48350">
    <property type="entry name" value="GTPase activation domain, GAP"/>
    <property type="match status" value="1"/>
</dbReference>
<evidence type="ECO:0000256" key="14">
    <source>
        <dbReference type="SAM" id="SignalP"/>
    </source>
</evidence>
<dbReference type="GlyGen" id="G3HSX1">
    <property type="glycosylation" value="4 sites"/>
</dbReference>